<reference evidence="4" key="1">
    <citation type="journal article" date="2017" name="bioRxiv">
        <title>Comparative analysis of the genomes of Stylophora pistillata and Acropora digitifera provides evidence for extensive differences between species of corals.</title>
        <authorList>
            <person name="Voolstra C.R."/>
            <person name="Li Y."/>
            <person name="Liew Y.J."/>
            <person name="Baumgarten S."/>
            <person name="Zoccola D."/>
            <person name="Flot J.-F."/>
            <person name="Tambutte S."/>
            <person name="Allemand D."/>
            <person name="Aranda M."/>
        </authorList>
    </citation>
    <scope>NUCLEOTIDE SEQUENCE [LARGE SCALE GENOMIC DNA]</scope>
</reference>
<dbReference type="PANTHER" id="PTHR37984:SF9">
    <property type="entry name" value="INTEGRASE CATALYTIC DOMAIN-CONTAINING PROTEIN"/>
    <property type="match status" value="1"/>
</dbReference>
<accession>A0A2B4RF13</accession>
<dbReference type="PROSITE" id="PS50994">
    <property type="entry name" value="INTEGRASE"/>
    <property type="match status" value="1"/>
</dbReference>
<feature type="domain" description="Integrase catalytic" evidence="2">
    <location>
        <begin position="811"/>
        <end position="970"/>
    </location>
</feature>
<comment type="caution">
    <text evidence="3">The sequence shown here is derived from an EMBL/GenBank/DDBJ whole genome shotgun (WGS) entry which is preliminary data.</text>
</comment>
<dbReference type="Pfam" id="PF17921">
    <property type="entry name" value="Integrase_H2C2"/>
    <property type="match status" value="1"/>
</dbReference>
<evidence type="ECO:0000256" key="1">
    <source>
        <dbReference type="SAM" id="MobiDB-lite"/>
    </source>
</evidence>
<dbReference type="Gene3D" id="4.10.60.10">
    <property type="entry name" value="Zinc finger, CCHC-type"/>
    <property type="match status" value="1"/>
</dbReference>
<dbReference type="GO" id="GO:0015074">
    <property type="term" value="P:DNA integration"/>
    <property type="evidence" value="ECO:0007669"/>
    <property type="project" value="InterPro"/>
</dbReference>
<keyword evidence="4" id="KW-1185">Reference proteome</keyword>
<evidence type="ECO:0000313" key="4">
    <source>
        <dbReference type="Proteomes" id="UP000225706"/>
    </source>
</evidence>
<dbReference type="FunFam" id="3.30.70.270:FF:000020">
    <property type="entry name" value="Transposon Tf2-6 polyprotein-like Protein"/>
    <property type="match status" value="1"/>
</dbReference>
<dbReference type="PANTHER" id="PTHR37984">
    <property type="entry name" value="PROTEIN CBG26694"/>
    <property type="match status" value="1"/>
</dbReference>
<dbReference type="OrthoDB" id="5968803at2759"/>
<dbReference type="Proteomes" id="UP000225706">
    <property type="component" value="Unassembled WGS sequence"/>
</dbReference>
<dbReference type="Pfam" id="PF00665">
    <property type="entry name" value="rve"/>
    <property type="match status" value="1"/>
</dbReference>
<dbReference type="EMBL" id="LSMT01000507">
    <property type="protein sequence ID" value="PFX16954.1"/>
    <property type="molecule type" value="Genomic_DNA"/>
</dbReference>
<dbReference type="CDD" id="cd09274">
    <property type="entry name" value="RNase_HI_RT_Ty3"/>
    <property type="match status" value="1"/>
</dbReference>
<evidence type="ECO:0000313" key="3">
    <source>
        <dbReference type="EMBL" id="PFX16954.1"/>
    </source>
</evidence>
<dbReference type="InterPro" id="IPR012337">
    <property type="entry name" value="RNaseH-like_sf"/>
</dbReference>
<sequence length="991" mass="112536">MNSNAQDPNEEIFKESSTPVTSPPTDPVEPSSSTASLQMDSPQSGCVKMAAANYNIPPPAKFDPKTDDWDHWIKCYELFKAATERDGLSDKVLINTLIYVMGNNAADIYDSFKLSGEDIQYTNVKQKFKDHFKGKVALVFERTQFVRHFQQDKESVLTLIEDLQRRADLWSFGDLRDQMVHTQIIAGLRDSHLRCRLMANDNLTLDQVIKEVKSAEITKHQDQIFQNPSSAADISAIHDRKVPENRRQSPKPKHYGVSSKAKKKSCYRCGAQPGHPPQRCPAKDATSNACNKKGHYSKVCKSSKQVHRVNDDSEEDDISVMTVNEVVNTIETSEKWRTNLSIGNSEVNFKIVTGADVTVIPKQVFRKCDLGKLHYSSKRLFGADHKVQSQSFEESIKGKYPQLFHGVGELEGEHEIKLKSDAQPFAIMTPRRVPLTLKRKVKEGLARIEKLGVIRKVDKPTNWCAGMVTVSKPNGKIQICVDLTKLNENVCRETYPLPKIEALLELRRFLGMINHQQKLIENLSEKTMRLRNLLSSKNEWHWSQAQEESFTRLKKEMAQAPVLAHYCSNKETIISADASLYGLGAVLLQVQEDDSKKPSAFASRSTTSTEQRYAQIEKEALATPWACEKFADFVLDKEFLIETDHKPLVPLLGSKCLQDMPPRIQSLTKDEKKPNEDLNLYVSHIVECLPTTGCRLQEIRLHQDEDEVCSKLKLFCSEGWPEKHHLNCSLQPYLQYRAEITVQQGIPSVLRLDVLDKVHTGHQGIQKCPERAKGGVWWTNLSKQIEDLVRACPTCIKMKTNRAESMIPTQLPERPFQKVGTDLFEWKGQEFVLVVDFFSRYCEIGVLRKATSQEVINHLKAIFARHGIPETVISDNGPQYSSAEFTKFAEKWGFTHITSSPKYPQSNGEAERMVQTTKNLLTKSDDPYEALLAYRATSLENGFSPAELCVGRQLRTTLPTTPSKLTPQWPELTTLREKEAKIKTEQRKEYN</sequence>
<dbReference type="Gene3D" id="1.10.340.70">
    <property type="match status" value="1"/>
</dbReference>
<name>A0A2B4RF13_STYPI</name>
<dbReference type="SUPFAM" id="SSF56672">
    <property type="entry name" value="DNA/RNA polymerases"/>
    <property type="match status" value="1"/>
</dbReference>
<dbReference type="FunFam" id="3.30.420.10:FF:000063">
    <property type="entry name" value="Retrovirus-related Pol polyprotein from transposon 297-like Protein"/>
    <property type="match status" value="1"/>
</dbReference>
<dbReference type="InterPro" id="IPR043502">
    <property type="entry name" value="DNA/RNA_pol_sf"/>
</dbReference>
<dbReference type="Pfam" id="PF17919">
    <property type="entry name" value="RT_RNaseH_2"/>
    <property type="match status" value="1"/>
</dbReference>
<dbReference type="InterPro" id="IPR050951">
    <property type="entry name" value="Retrovirus_Pol_polyprotein"/>
</dbReference>
<proteinExistence type="predicted"/>
<dbReference type="InterPro" id="IPR036397">
    <property type="entry name" value="RNaseH_sf"/>
</dbReference>
<dbReference type="InterPro" id="IPR001584">
    <property type="entry name" value="Integrase_cat-core"/>
</dbReference>
<dbReference type="Gene3D" id="3.30.420.10">
    <property type="entry name" value="Ribonuclease H-like superfamily/Ribonuclease H"/>
    <property type="match status" value="1"/>
</dbReference>
<dbReference type="Gene3D" id="3.10.10.10">
    <property type="entry name" value="HIV Type 1 Reverse Transcriptase, subunit A, domain 1"/>
    <property type="match status" value="1"/>
</dbReference>
<dbReference type="AlphaFoldDB" id="A0A2B4RF13"/>
<organism evidence="3 4">
    <name type="scientific">Stylophora pistillata</name>
    <name type="common">Smooth cauliflower coral</name>
    <dbReference type="NCBI Taxonomy" id="50429"/>
    <lineage>
        <taxon>Eukaryota</taxon>
        <taxon>Metazoa</taxon>
        <taxon>Cnidaria</taxon>
        <taxon>Anthozoa</taxon>
        <taxon>Hexacorallia</taxon>
        <taxon>Scleractinia</taxon>
        <taxon>Astrocoeniina</taxon>
        <taxon>Pocilloporidae</taxon>
        <taxon>Stylophora</taxon>
    </lineage>
</organism>
<dbReference type="InterPro" id="IPR041588">
    <property type="entry name" value="Integrase_H2C2"/>
</dbReference>
<dbReference type="InterPro" id="IPR041577">
    <property type="entry name" value="RT_RNaseH_2"/>
</dbReference>
<evidence type="ECO:0000259" key="2">
    <source>
        <dbReference type="PROSITE" id="PS50994"/>
    </source>
</evidence>
<dbReference type="SUPFAM" id="SSF53098">
    <property type="entry name" value="Ribonuclease H-like"/>
    <property type="match status" value="1"/>
</dbReference>
<gene>
    <name evidence="3" type="primary">K02A2.6</name>
    <name evidence="3" type="ORF">AWC38_SpisGene18744</name>
</gene>
<dbReference type="FunFam" id="3.10.20.370:FF:000001">
    <property type="entry name" value="Retrovirus-related Pol polyprotein from transposon 17.6-like protein"/>
    <property type="match status" value="1"/>
</dbReference>
<protein>
    <submittedName>
        <fullName evidence="3">Uncharacterized protein K02A2.6</fullName>
    </submittedName>
</protein>
<dbReference type="GO" id="GO:0003676">
    <property type="term" value="F:nucleic acid binding"/>
    <property type="evidence" value="ECO:0007669"/>
    <property type="project" value="InterPro"/>
</dbReference>
<feature type="region of interest" description="Disordered" evidence="1">
    <location>
        <begin position="1"/>
        <end position="42"/>
    </location>
</feature>